<sequence>MVNNAAELFIVSRDMAEALNSTLKILRWTSFESWLSVNKHALLEVQLRRRARPRGGLELQAADYVRATFIWHLYCPPWPLLEDCYGLCLYFHLGMTEEFARDFRIPKMTQAVFYAMVLNDAVELRVTSRDVADALTSVLESLNWEEQLAGEIVVEGTVFTGAPEHSNIQDGPSTHFPNPKVVASLKRMALEEKYLLPLGYKFIIHDVDCTLNKPPSMCIAIYQVAFSYDVRFLLRPNKRRKSYRPSRLGRPPRSRLRLRTSISVRKRGIGALKCKHKSKKPLAVPLNLPPLGAHKHLHTKTGQDTAVVSVPTPLRTGPPTLPKARGLRCRLSRSLREPLWSPRQTPKPQNS</sequence>
<feature type="region of interest" description="Disordered" evidence="1">
    <location>
        <begin position="332"/>
        <end position="351"/>
    </location>
</feature>
<reference evidence="2" key="1">
    <citation type="submission" date="2022-04" db="EMBL/GenBank/DDBJ databases">
        <title>Carnegiea gigantea Genome sequencing and assembly v2.</title>
        <authorList>
            <person name="Copetti D."/>
            <person name="Sanderson M.J."/>
            <person name="Burquez A."/>
            <person name="Wojciechowski M.F."/>
        </authorList>
    </citation>
    <scope>NUCLEOTIDE SEQUENCE</scope>
    <source>
        <strain evidence="2">SGP5-SGP5p</strain>
        <tissue evidence="2">Aerial part</tissue>
    </source>
</reference>
<feature type="compositionally biased region" description="Polar residues" evidence="1">
    <location>
        <begin position="342"/>
        <end position="351"/>
    </location>
</feature>
<evidence type="ECO:0000313" key="3">
    <source>
        <dbReference type="Proteomes" id="UP001153076"/>
    </source>
</evidence>
<organism evidence="2 3">
    <name type="scientific">Carnegiea gigantea</name>
    <dbReference type="NCBI Taxonomy" id="171969"/>
    <lineage>
        <taxon>Eukaryota</taxon>
        <taxon>Viridiplantae</taxon>
        <taxon>Streptophyta</taxon>
        <taxon>Embryophyta</taxon>
        <taxon>Tracheophyta</taxon>
        <taxon>Spermatophyta</taxon>
        <taxon>Magnoliopsida</taxon>
        <taxon>eudicotyledons</taxon>
        <taxon>Gunneridae</taxon>
        <taxon>Pentapetalae</taxon>
        <taxon>Caryophyllales</taxon>
        <taxon>Cactineae</taxon>
        <taxon>Cactaceae</taxon>
        <taxon>Cactoideae</taxon>
        <taxon>Echinocereeae</taxon>
        <taxon>Carnegiea</taxon>
    </lineage>
</organism>
<protein>
    <submittedName>
        <fullName evidence="2">Uncharacterized protein</fullName>
    </submittedName>
</protein>
<evidence type="ECO:0000313" key="2">
    <source>
        <dbReference type="EMBL" id="KAJ8424806.1"/>
    </source>
</evidence>
<dbReference type="AlphaFoldDB" id="A0A9Q1JLH1"/>
<dbReference type="EMBL" id="JAKOGI010001600">
    <property type="protein sequence ID" value="KAJ8424806.1"/>
    <property type="molecule type" value="Genomic_DNA"/>
</dbReference>
<comment type="caution">
    <text evidence="2">The sequence shown here is derived from an EMBL/GenBank/DDBJ whole genome shotgun (WGS) entry which is preliminary data.</text>
</comment>
<proteinExistence type="predicted"/>
<dbReference type="Proteomes" id="UP001153076">
    <property type="component" value="Unassembled WGS sequence"/>
</dbReference>
<accession>A0A9Q1JLH1</accession>
<gene>
    <name evidence="2" type="ORF">Cgig2_025390</name>
</gene>
<keyword evidence="3" id="KW-1185">Reference proteome</keyword>
<name>A0A9Q1JLH1_9CARY</name>
<evidence type="ECO:0000256" key="1">
    <source>
        <dbReference type="SAM" id="MobiDB-lite"/>
    </source>
</evidence>